<protein>
    <submittedName>
        <fullName evidence="1">Uncharacterized protein</fullName>
    </submittedName>
</protein>
<dbReference type="AlphaFoldDB" id="K0SWX5"/>
<organism evidence="1 2">
    <name type="scientific">Thalassiosira oceanica</name>
    <name type="common">Marine diatom</name>
    <dbReference type="NCBI Taxonomy" id="159749"/>
    <lineage>
        <taxon>Eukaryota</taxon>
        <taxon>Sar</taxon>
        <taxon>Stramenopiles</taxon>
        <taxon>Ochrophyta</taxon>
        <taxon>Bacillariophyta</taxon>
        <taxon>Coscinodiscophyceae</taxon>
        <taxon>Thalassiosirophycidae</taxon>
        <taxon>Thalassiosirales</taxon>
        <taxon>Thalassiosiraceae</taxon>
        <taxon>Thalassiosira</taxon>
    </lineage>
</organism>
<sequence>MRPEIEIASLLSCCCVRPPAAPVRQAGALGPTGRPLPFKCQDDGAGEDATGSKITGSYNNWRLELNIDIAGGGGGTALRLAKAKAFGNRETCFLDSSWDNAGEVAMGRLFMISDIVRTQRQKGPCNVMSDTNYLPHTPN</sequence>
<proteinExistence type="predicted"/>
<comment type="caution">
    <text evidence="1">The sequence shown here is derived from an EMBL/GenBank/DDBJ whole genome shotgun (WGS) entry which is preliminary data.</text>
</comment>
<evidence type="ECO:0000313" key="2">
    <source>
        <dbReference type="Proteomes" id="UP000266841"/>
    </source>
</evidence>
<reference evidence="1 2" key="1">
    <citation type="journal article" date="2012" name="Genome Biol.">
        <title>Genome and low-iron response of an oceanic diatom adapted to chronic iron limitation.</title>
        <authorList>
            <person name="Lommer M."/>
            <person name="Specht M."/>
            <person name="Roy A.S."/>
            <person name="Kraemer L."/>
            <person name="Andreson R."/>
            <person name="Gutowska M.A."/>
            <person name="Wolf J."/>
            <person name="Bergner S.V."/>
            <person name="Schilhabel M.B."/>
            <person name="Klostermeier U.C."/>
            <person name="Beiko R.G."/>
            <person name="Rosenstiel P."/>
            <person name="Hippler M."/>
            <person name="Laroche J."/>
        </authorList>
    </citation>
    <scope>NUCLEOTIDE SEQUENCE [LARGE SCALE GENOMIC DNA]</scope>
    <source>
        <strain evidence="1 2">CCMP1005</strain>
    </source>
</reference>
<name>K0SWX5_THAOC</name>
<gene>
    <name evidence="1" type="ORF">THAOC_08756</name>
</gene>
<dbReference type="EMBL" id="AGNL01009342">
    <property type="protein sequence ID" value="EJK69940.1"/>
    <property type="molecule type" value="Genomic_DNA"/>
</dbReference>
<accession>K0SWX5</accession>
<dbReference type="Proteomes" id="UP000266841">
    <property type="component" value="Unassembled WGS sequence"/>
</dbReference>
<keyword evidence="2" id="KW-1185">Reference proteome</keyword>
<evidence type="ECO:0000313" key="1">
    <source>
        <dbReference type="EMBL" id="EJK69940.1"/>
    </source>
</evidence>